<comment type="caution">
    <text evidence="1">The sequence shown here is derived from an EMBL/GenBank/DDBJ whole genome shotgun (WGS) entry which is preliminary data.</text>
</comment>
<proteinExistence type="predicted"/>
<dbReference type="EMBL" id="CATOUU010000495">
    <property type="protein sequence ID" value="CAI9931719.1"/>
    <property type="molecule type" value="Genomic_DNA"/>
</dbReference>
<evidence type="ECO:0000313" key="1">
    <source>
        <dbReference type="EMBL" id="CAI9931719.1"/>
    </source>
</evidence>
<reference evidence="1" key="1">
    <citation type="submission" date="2023-06" db="EMBL/GenBank/DDBJ databases">
        <authorList>
            <person name="Kurt Z."/>
        </authorList>
    </citation>
    <scope>NUCLEOTIDE SEQUENCE</scope>
</reference>
<dbReference type="EMBL" id="CAXDID020000142">
    <property type="protein sequence ID" value="CAL6039547.1"/>
    <property type="molecule type" value="Genomic_DNA"/>
</dbReference>
<evidence type="ECO:0000313" key="2">
    <source>
        <dbReference type="EMBL" id="CAL6039547.1"/>
    </source>
</evidence>
<sequence length="143" mass="17021">MLRIKAFTKNSKYNVLVLRCQNQRDTFKRVKSYETLTTPKGDNHPSLSFCSIQHNPYLDFFNNLSWNNTVEKNEYEILIEMCTLAEKREHLYKQIVSTKQLLHNYVKGSDAYDFLLGKHEIKIAHFNLQLQLMQKEIYTKQDV</sequence>
<name>A0AA86TWP4_9EUKA</name>
<dbReference type="AlphaFoldDB" id="A0AA86TWP4"/>
<evidence type="ECO:0000313" key="3">
    <source>
        <dbReference type="Proteomes" id="UP001642409"/>
    </source>
</evidence>
<keyword evidence="3" id="KW-1185">Reference proteome</keyword>
<reference evidence="2 3" key="2">
    <citation type="submission" date="2024-07" db="EMBL/GenBank/DDBJ databases">
        <authorList>
            <person name="Akdeniz Z."/>
        </authorList>
    </citation>
    <scope>NUCLEOTIDE SEQUENCE [LARGE SCALE GENOMIC DNA]</scope>
</reference>
<protein>
    <submittedName>
        <fullName evidence="2">Hypothetical_protein</fullName>
    </submittedName>
</protein>
<accession>A0AA86TWP4</accession>
<gene>
    <name evidence="1" type="ORF">HINF_LOCUS19364</name>
    <name evidence="2" type="ORF">HINF_LOCUS37911</name>
</gene>
<dbReference type="Proteomes" id="UP001642409">
    <property type="component" value="Unassembled WGS sequence"/>
</dbReference>
<organism evidence="1">
    <name type="scientific">Hexamita inflata</name>
    <dbReference type="NCBI Taxonomy" id="28002"/>
    <lineage>
        <taxon>Eukaryota</taxon>
        <taxon>Metamonada</taxon>
        <taxon>Diplomonadida</taxon>
        <taxon>Hexamitidae</taxon>
        <taxon>Hexamitinae</taxon>
        <taxon>Hexamita</taxon>
    </lineage>
</organism>